<proteinExistence type="predicted"/>
<dbReference type="InterPro" id="IPR050515">
    <property type="entry name" value="Beta-lactam/transpept"/>
</dbReference>
<evidence type="ECO:0000313" key="2">
    <source>
        <dbReference type="EMBL" id="GKT32011.1"/>
    </source>
</evidence>
<comment type="caution">
    <text evidence="2">The sequence shown here is derived from an EMBL/GenBank/DDBJ whole genome shotgun (WGS) entry which is preliminary data.</text>
</comment>
<dbReference type="Gene3D" id="3.40.710.10">
    <property type="entry name" value="DD-peptidase/beta-lactamase superfamily"/>
    <property type="match status" value="1"/>
</dbReference>
<evidence type="ECO:0000259" key="1">
    <source>
        <dbReference type="Pfam" id="PF00905"/>
    </source>
</evidence>
<gene>
    <name evidence="2" type="ORF">ADUPG1_006291</name>
</gene>
<evidence type="ECO:0000313" key="3">
    <source>
        <dbReference type="Proteomes" id="UP001057375"/>
    </source>
</evidence>
<dbReference type="Pfam" id="PF00905">
    <property type="entry name" value="Transpeptidase"/>
    <property type="match status" value="1"/>
</dbReference>
<sequence length="149" mass="16587">MQIARYTGAMATNKLQTPHFLKDDSLIQSIDTKIPKRDLRIIQKGMYDVANRVKGTAVNYIKSKTIVAAKTGTAQVVGIPQSEKKRMKEHELEYFQRSQAWLNTYAPYGNPQYVVTILVEHGGHGGSAAGPMAGKIYDKLIELGYMNAK</sequence>
<reference evidence="2" key="1">
    <citation type="submission" date="2022-03" db="EMBL/GenBank/DDBJ databases">
        <title>Draft genome sequence of Aduncisulcus paluster, a free-living microaerophilic Fornicata.</title>
        <authorList>
            <person name="Yuyama I."/>
            <person name="Kume K."/>
            <person name="Tamura T."/>
            <person name="Inagaki Y."/>
            <person name="Hashimoto T."/>
        </authorList>
    </citation>
    <scope>NUCLEOTIDE SEQUENCE</scope>
    <source>
        <strain evidence="2">NY0171</strain>
    </source>
</reference>
<dbReference type="PANTHER" id="PTHR30627">
    <property type="entry name" value="PEPTIDOGLYCAN D,D-TRANSPEPTIDASE"/>
    <property type="match status" value="1"/>
</dbReference>
<keyword evidence="3" id="KW-1185">Reference proteome</keyword>
<dbReference type="InterPro" id="IPR012338">
    <property type="entry name" value="Beta-lactam/transpept-like"/>
</dbReference>
<dbReference type="Proteomes" id="UP001057375">
    <property type="component" value="Unassembled WGS sequence"/>
</dbReference>
<feature type="domain" description="Penicillin-binding protein transpeptidase" evidence="1">
    <location>
        <begin position="2"/>
        <end position="137"/>
    </location>
</feature>
<organism evidence="2 3">
    <name type="scientific">Aduncisulcus paluster</name>
    <dbReference type="NCBI Taxonomy" id="2918883"/>
    <lineage>
        <taxon>Eukaryota</taxon>
        <taxon>Metamonada</taxon>
        <taxon>Carpediemonas-like organisms</taxon>
        <taxon>Aduncisulcus</taxon>
    </lineage>
</organism>
<name>A0ABQ5KJD4_9EUKA</name>
<dbReference type="InterPro" id="IPR001460">
    <property type="entry name" value="PCN-bd_Tpept"/>
</dbReference>
<accession>A0ABQ5KJD4</accession>
<dbReference type="SUPFAM" id="SSF56601">
    <property type="entry name" value="beta-lactamase/transpeptidase-like"/>
    <property type="match status" value="1"/>
</dbReference>
<dbReference type="EMBL" id="BQXS01009838">
    <property type="protein sequence ID" value="GKT32011.1"/>
    <property type="molecule type" value="Genomic_DNA"/>
</dbReference>
<dbReference type="PANTHER" id="PTHR30627:SF2">
    <property type="entry name" value="PEPTIDOGLYCAN D,D-TRANSPEPTIDASE MRDA"/>
    <property type="match status" value="1"/>
</dbReference>
<protein>
    <submittedName>
        <fullName evidence="2">Penicillin-binding protein 2</fullName>
    </submittedName>
</protein>